<dbReference type="RefSeq" id="WP_118913927.1">
    <property type="nucleotide sequence ID" value="NZ_CBCRVH010000013.1"/>
</dbReference>
<accession>A0A417Z2Q1</accession>
<evidence type="ECO:0000313" key="4">
    <source>
        <dbReference type="Proteomes" id="UP000285376"/>
    </source>
</evidence>
<sequence>MYEDETRGYPQSPEPHEAPTSWVTADRTMADSGGASQQYDGEPPRGPKQWLVPVLLVAAAIVGFAVVTFFMSGGDETPASTQSSTVASAPSSTPSEPSAAEATFPDDSVTTCGQGDPITVPDIRIARESNTSCAYVVEIRSNVLAHLAQDSGATSFTINPYSVSKRAYVPLTCERSDHLSLCTGGTAVRAWVKDSVGP</sequence>
<keyword evidence="2" id="KW-1133">Transmembrane helix</keyword>
<organism evidence="3 4">
    <name type="scientific">Dermacoccus abyssi</name>
    <dbReference type="NCBI Taxonomy" id="322596"/>
    <lineage>
        <taxon>Bacteria</taxon>
        <taxon>Bacillati</taxon>
        <taxon>Actinomycetota</taxon>
        <taxon>Actinomycetes</taxon>
        <taxon>Micrococcales</taxon>
        <taxon>Dermacoccaceae</taxon>
        <taxon>Dermacoccus</taxon>
    </lineage>
</organism>
<feature type="region of interest" description="Disordered" evidence="1">
    <location>
        <begin position="75"/>
        <end position="112"/>
    </location>
</feature>
<evidence type="ECO:0000313" key="3">
    <source>
        <dbReference type="EMBL" id="RHW44955.1"/>
    </source>
</evidence>
<dbReference type="EMBL" id="QWLM01000012">
    <property type="protein sequence ID" value="RHW44955.1"/>
    <property type="molecule type" value="Genomic_DNA"/>
</dbReference>
<keyword evidence="2" id="KW-0472">Membrane</keyword>
<feature type="region of interest" description="Disordered" evidence="1">
    <location>
        <begin position="1"/>
        <end position="45"/>
    </location>
</feature>
<protein>
    <submittedName>
        <fullName evidence="3">Uncharacterized protein</fullName>
    </submittedName>
</protein>
<evidence type="ECO:0000256" key="1">
    <source>
        <dbReference type="SAM" id="MobiDB-lite"/>
    </source>
</evidence>
<reference evidence="3 4" key="1">
    <citation type="submission" date="2018-08" db="EMBL/GenBank/DDBJ databases">
        <title>Whole genome sequence analysis of Dermacoccus abyssi bacteria isolated from Deep Mariana trench Micromonospora spp reveals genes involved in the environmental adaptation and production of secondary metabolites.</title>
        <authorList>
            <person name="Abdel-Mageed W.M."/>
            <person name="Lehri B."/>
            <person name="Nouioui I."/>
            <person name="Goodfellow I."/>
            <person name="Jaspars M."/>
            <person name="Karlyshev A."/>
        </authorList>
    </citation>
    <scope>NUCLEOTIDE SEQUENCE [LARGE SCALE GENOMIC DNA]</scope>
    <source>
        <strain evidence="3 4">MT1.1</strain>
    </source>
</reference>
<gene>
    <name evidence="3" type="ORF">D1832_10630</name>
</gene>
<evidence type="ECO:0000256" key="2">
    <source>
        <dbReference type="SAM" id="Phobius"/>
    </source>
</evidence>
<dbReference type="Proteomes" id="UP000285376">
    <property type="component" value="Unassembled WGS sequence"/>
</dbReference>
<dbReference type="AlphaFoldDB" id="A0A417Z2Q1"/>
<keyword evidence="2" id="KW-0812">Transmembrane</keyword>
<comment type="caution">
    <text evidence="3">The sequence shown here is derived from an EMBL/GenBank/DDBJ whole genome shotgun (WGS) entry which is preliminary data.</text>
</comment>
<feature type="compositionally biased region" description="Low complexity" evidence="1">
    <location>
        <begin position="77"/>
        <end position="103"/>
    </location>
</feature>
<feature type="transmembrane region" description="Helical" evidence="2">
    <location>
        <begin position="50"/>
        <end position="71"/>
    </location>
</feature>
<proteinExistence type="predicted"/>
<name>A0A417Z2Q1_9MICO</name>